<sequence length="42" mass="5047">MTDVERDNLEKSICFYIHHLHENLNNVSSWDFDICSLNTDNY</sequence>
<proteinExistence type="predicted"/>
<dbReference type="AlphaFoldDB" id="A0A087UG50"/>
<evidence type="ECO:0000313" key="2">
    <source>
        <dbReference type="Proteomes" id="UP000054359"/>
    </source>
</evidence>
<dbReference type="EMBL" id="KK119661">
    <property type="protein sequence ID" value="KFM76339.1"/>
    <property type="molecule type" value="Genomic_DNA"/>
</dbReference>
<feature type="non-terminal residue" evidence="1">
    <location>
        <position position="42"/>
    </location>
</feature>
<protein>
    <submittedName>
        <fullName evidence="1">Uncharacterized protein</fullName>
    </submittedName>
</protein>
<evidence type="ECO:0000313" key="1">
    <source>
        <dbReference type="EMBL" id="KFM76339.1"/>
    </source>
</evidence>
<gene>
    <name evidence="1" type="ORF">X975_24224</name>
</gene>
<organism evidence="1 2">
    <name type="scientific">Stegodyphus mimosarum</name>
    <name type="common">African social velvet spider</name>
    <dbReference type="NCBI Taxonomy" id="407821"/>
    <lineage>
        <taxon>Eukaryota</taxon>
        <taxon>Metazoa</taxon>
        <taxon>Ecdysozoa</taxon>
        <taxon>Arthropoda</taxon>
        <taxon>Chelicerata</taxon>
        <taxon>Arachnida</taxon>
        <taxon>Araneae</taxon>
        <taxon>Araneomorphae</taxon>
        <taxon>Entelegynae</taxon>
        <taxon>Eresoidea</taxon>
        <taxon>Eresidae</taxon>
        <taxon>Stegodyphus</taxon>
    </lineage>
</organism>
<keyword evidence="2" id="KW-1185">Reference proteome</keyword>
<accession>A0A087UG50</accession>
<reference evidence="1 2" key="1">
    <citation type="submission" date="2013-11" db="EMBL/GenBank/DDBJ databases">
        <title>Genome sequencing of Stegodyphus mimosarum.</title>
        <authorList>
            <person name="Bechsgaard J."/>
        </authorList>
    </citation>
    <scope>NUCLEOTIDE SEQUENCE [LARGE SCALE GENOMIC DNA]</scope>
</reference>
<name>A0A087UG50_STEMI</name>
<dbReference type="Proteomes" id="UP000054359">
    <property type="component" value="Unassembled WGS sequence"/>
</dbReference>